<reference evidence="1" key="1">
    <citation type="submission" date="2024-09" db="EMBL/GenBank/DDBJ databases">
        <title>Black Yeasts Isolated from many extreme environments.</title>
        <authorList>
            <person name="Coleine C."/>
            <person name="Stajich J.E."/>
            <person name="Selbmann L."/>
        </authorList>
    </citation>
    <scope>NUCLEOTIDE SEQUENCE</scope>
    <source>
        <strain evidence="1">CCFEE 5737</strain>
    </source>
</reference>
<organism evidence="1 2">
    <name type="scientific">Coniosporium uncinatum</name>
    <dbReference type="NCBI Taxonomy" id="93489"/>
    <lineage>
        <taxon>Eukaryota</taxon>
        <taxon>Fungi</taxon>
        <taxon>Dikarya</taxon>
        <taxon>Ascomycota</taxon>
        <taxon>Pezizomycotina</taxon>
        <taxon>Dothideomycetes</taxon>
        <taxon>Dothideomycetes incertae sedis</taxon>
        <taxon>Coniosporium</taxon>
    </lineage>
</organism>
<dbReference type="EMBL" id="JAWDJW010005508">
    <property type="protein sequence ID" value="KAK3067491.1"/>
    <property type="molecule type" value="Genomic_DNA"/>
</dbReference>
<evidence type="ECO:0000313" key="1">
    <source>
        <dbReference type="EMBL" id="KAK3067491.1"/>
    </source>
</evidence>
<name>A0ACC3DF14_9PEZI</name>
<sequence length="257" mass="29404">PDPSEFLFPSLPLDSPPSDLDAFVGLPQQMMVQGVVQELPDIWPPFINEATLLPWIDVYFKRLHPTVPILSRSTLYHEMLMRKHRVDKQYGAMLLSLCAFAMTQPVQIHERASVPSRTVQARMMMEESVKMRVTADFGEYPTIEAVLSSFFLFACLFGANQHKAAWHRIREAVDLAGSLGIQNPDSYIGLSSEQREQWLRTYLVLSVTERAYALQQRHSISFRGRPGFNARFMQAFDQTTAEDYISRLIYQDQADAV</sequence>
<evidence type="ECO:0000313" key="2">
    <source>
        <dbReference type="Proteomes" id="UP001186974"/>
    </source>
</evidence>
<proteinExistence type="predicted"/>
<gene>
    <name evidence="1" type="ORF">LTS18_001101</name>
</gene>
<feature type="non-terminal residue" evidence="1">
    <location>
        <position position="1"/>
    </location>
</feature>
<dbReference type="Proteomes" id="UP001186974">
    <property type="component" value="Unassembled WGS sequence"/>
</dbReference>
<accession>A0ACC3DF14</accession>
<comment type="caution">
    <text evidence="1">The sequence shown here is derived from an EMBL/GenBank/DDBJ whole genome shotgun (WGS) entry which is preliminary data.</text>
</comment>
<keyword evidence="2" id="KW-1185">Reference proteome</keyword>
<feature type="non-terminal residue" evidence="1">
    <location>
        <position position="257"/>
    </location>
</feature>
<protein>
    <submittedName>
        <fullName evidence="1">Uncharacterized protein</fullName>
    </submittedName>
</protein>